<dbReference type="PANTHER" id="PTHR47926">
    <property type="entry name" value="PENTATRICOPEPTIDE REPEAT-CONTAINING PROTEIN"/>
    <property type="match status" value="1"/>
</dbReference>
<accession>A0AAX6ELD9</accession>
<dbReference type="GO" id="GO:0003723">
    <property type="term" value="F:RNA binding"/>
    <property type="evidence" value="ECO:0007669"/>
    <property type="project" value="InterPro"/>
</dbReference>
<dbReference type="PROSITE" id="PS51375">
    <property type="entry name" value="PPR"/>
    <property type="match status" value="4"/>
</dbReference>
<feature type="repeat" description="PPR" evidence="3">
    <location>
        <begin position="279"/>
        <end position="313"/>
    </location>
</feature>
<dbReference type="FunFam" id="1.25.40.10:FF:000450">
    <property type="entry name" value="Putative pentatricopeptide repeat-containing protein"/>
    <property type="match status" value="1"/>
</dbReference>
<evidence type="ECO:0000256" key="1">
    <source>
        <dbReference type="ARBA" id="ARBA00006643"/>
    </source>
</evidence>
<dbReference type="Proteomes" id="UP001140949">
    <property type="component" value="Unassembled WGS sequence"/>
</dbReference>
<sequence length="687" mass="77238">MNKETLPLPLPGSLHIQNGQDPHFPPMATTSIPSLLSHIQTLLHLPPSQCLSPKHLTQVHALLLRLHHLPHFHNFLLTSWNSTLRSLVSSSHFPSALASYFRMRRFGLSPNNFTFPFVLKACARLRDLSSGVRIHTHVLKSGSDDNVYVKTSLVCLYAKCGVLNSARSLFDEMPERNVVSWTAIITAYIDNGESGYALALFRESLASSELTPDSFTLVRVLTACSQLGDLCTGERIHSYVEEKGMGVNVFVSTALVDLYVKCGSMERARTVFDGMKEKDVVTWSAMIGGYSSNGFPRKALDLFFRMQRENMRPDRYTMVGVLSACARLGALELGDRASRFLDTREFFTNPVLGTALIDMYCKCGSIARAWDVFGAMEERDVVVWNAMITGLAMTGHRRVSFALFGQMEKLGVWPEGNTFVGLLCCCTHAGLVEDGKRYFDTMSRVYFLTPRIEHYGCMVDLLGRAGLLEEAHRLIMEMPVEANAVVWGALLGGCRLHRDIHLAEHVLKKLIELEPRNSGNYVLLSNIYANNGRWDDSAKLRLVMKEKGIQKTPGSSWVELNGEVHEFHVGDKSHPMSKQIYLKLDELGKQLKEKGYMPTTDVVLFDIEEEEKEHSLGHHSEKLAIAFALVSTVPEDTIRVVKNLRVCNDCHTAIKLISEITQREIVVRDNNRFHCFKEGVCSCNDYW</sequence>
<dbReference type="InterPro" id="IPR046848">
    <property type="entry name" value="E_motif"/>
</dbReference>
<dbReference type="GO" id="GO:0009451">
    <property type="term" value="P:RNA modification"/>
    <property type="evidence" value="ECO:0007669"/>
    <property type="project" value="InterPro"/>
</dbReference>
<keyword evidence="2" id="KW-0677">Repeat</keyword>
<comment type="similarity">
    <text evidence="1">Belongs to the PPR family. PCMP-H subfamily.</text>
</comment>
<dbReference type="InterPro" id="IPR011990">
    <property type="entry name" value="TPR-like_helical_dom_sf"/>
</dbReference>
<name>A0AAX6ELD9_IRIPA</name>
<dbReference type="InterPro" id="IPR046960">
    <property type="entry name" value="PPR_At4g14850-like_plant"/>
</dbReference>
<dbReference type="InterPro" id="IPR002885">
    <property type="entry name" value="PPR_rpt"/>
</dbReference>
<reference evidence="5" key="2">
    <citation type="submission" date="2023-04" db="EMBL/GenBank/DDBJ databases">
        <authorList>
            <person name="Bruccoleri R.E."/>
            <person name="Oakeley E.J."/>
            <person name="Faust A.-M."/>
            <person name="Dessus-Babus S."/>
            <person name="Altorfer M."/>
            <person name="Burckhardt D."/>
            <person name="Oertli M."/>
            <person name="Naumann U."/>
            <person name="Petersen F."/>
            <person name="Wong J."/>
        </authorList>
    </citation>
    <scope>NUCLEOTIDE SEQUENCE</scope>
    <source>
        <strain evidence="5">GSM-AAB239-AS_SAM_17_03QT</strain>
        <tissue evidence="5">Leaf</tissue>
    </source>
</reference>
<dbReference type="InterPro" id="IPR032867">
    <property type="entry name" value="DYW_dom"/>
</dbReference>
<gene>
    <name evidence="5" type="ORF">M6B38_184580</name>
</gene>
<dbReference type="NCBIfam" id="TIGR00756">
    <property type="entry name" value="PPR"/>
    <property type="match status" value="3"/>
</dbReference>
<proteinExistence type="inferred from homology"/>
<dbReference type="Pfam" id="PF14432">
    <property type="entry name" value="DYW_deaminase"/>
    <property type="match status" value="1"/>
</dbReference>
<evidence type="ECO:0000313" key="6">
    <source>
        <dbReference type="Proteomes" id="UP001140949"/>
    </source>
</evidence>
<comment type="caution">
    <text evidence="5">The sequence shown here is derived from an EMBL/GenBank/DDBJ whole genome shotgun (WGS) entry which is preliminary data.</text>
</comment>
<dbReference type="Pfam" id="PF13041">
    <property type="entry name" value="PPR_2"/>
    <property type="match status" value="1"/>
</dbReference>
<protein>
    <submittedName>
        <fullName evidence="5">Pentatricopeptide repeat-containing protein</fullName>
    </submittedName>
</protein>
<dbReference type="PANTHER" id="PTHR47926:SF446">
    <property type="entry name" value="PENTACOTRIPEPTIDE-REPEAT REGION OF PRORP DOMAIN-CONTAINING PROTEIN"/>
    <property type="match status" value="1"/>
</dbReference>
<feature type="domain" description="DYW" evidence="4">
    <location>
        <begin position="595"/>
        <end position="687"/>
    </location>
</feature>
<evidence type="ECO:0000313" key="5">
    <source>
        <dbReference type="EMBL" id="KAJ6804751.1"/>
    </source>
</evidence>
<evidence type="ECO:0000256" key="2">
    <source>
        <dbReference type="ARBA" id="ARBA00022737"/>
    </source>
</evidence>
<dbReference type="Pfam" id="PF01535">
    <property type="entry name" value="PPR"/>
    <property type="match status" value="5"/>
</dbReference>
<dbReference type="AlphaFoldDB" id="A0AAX6ELD9"/>
<reference evidence="5" key="1">
    <citation type="journal article" date="2023" name="GigaByte">
        <title>Genome assembly of the bearded iris, Iris pallida Lam.</title>
        <authorList>
            <person name="Bruccoleri R.E."/>
            <person name="Oakeley E.J."/>
            <person name="Faust A.M.E."/>
            <person name="Altorfer M."/>
            <person name="Dessus-Babus S."/>
            <person name="Burckhardt D."/>
            <person name="Oertli M."/>
            <person name="Naumann U."/>
            <person name="Petersen F."/>
            <person name="Wong J."/>
        </authorList>
    </citation>
    <scope>NUCLEOTIDE SEQUENCE</scope>
    <source>
        <strain evidence="5">GSM-AAB239-AS_SAM_17_03QT</strain>
    </source>
</reference>
<feature type="repeat" description="PPR" evidence="3">
    <location>
        <begin position="349"/>
        <end position="379"/>
    </location>
</feature>
<dbReference type="InterPro" id="IPR046849">
    <property type="entry name" value="E2_motif"/>
</dbReference>
<dbReference type="FunFam" id="1.25.40.10:FF:002148">
    <property type="entry name" value="Pentatricopeptide repeat-containing protein At2g29760, chloroplastic"/>
    <property type="match status" value="1"/>
</dbReference>
<evidence type="ECO:0000256" key="3">
    <source>
        <dbReference type="PROSITE-ProRule" id="PRU00708"/>
    </source>
</evidence>
<dbReference type="Pfam" id="PF20431">
    <property type="entry name" value="E_motif"/>
    <property type="match status" value="1"/>
</dbReference>
<dbReference type="EMBL" id="JANAVB010035817">
    <property type="protein sequence ID" value="KAJ6804751.1"/>
    <property type="molecule type" value="Genomic_DNA"/>
</dbReference>
<dbReference type="FunFam" id="1.25.40.10:FF:000682">
    <property type="entry name" value="Pentatricopeptide repeat-containing protein At3g16610"/>
    <property type="match status" value="1"/>
</dbReference>
<dbReference type="GO" id="GO:0008270">
    <property type="term" value="F:zinc ion binding"/>
    <property type="evidence" value="ECO:0007669"/>
    <property type="project" value="InterPro"/>
</dbReference>
<evidence type="ECO:0000259" key="4">
    <source>
        <dbReference type="Pfam" id="PF14432"/>
    </source>
</evidence>
<feature type="repeat" description="PPR" evidence="3">
    <location>
        <begin position="146"/>
        <end position="180"/>
    </location>
</feature>
<keyword evidence="6" id="KW-1185">Reference proteome</keyword>
<dbReference type="Gene3D" id="1.25.40.10">
    <property type="entry name" value="Tetratricopeptide repeat domain"/>
    <property type="match status" value="3"/>
</dbReference>
<organism evidence="5 6">
    <name type="scientific">Iris pallida</name>
    <name type="common">Sweet iris</name>
    <dbReference type="NCBI Taxonomy" id="29817"/>
    <lineage>
        <taxon>Eukaryota</taxon>
        <taxon>Viridiplantae</taxon>
        <taxon>Streptophyta</taxon>
        <taxon>Embryophyta</taxon>
        <taxon>Tracheophyta</taxon>
        <taxon>Spermatophyta</taxon>
        <taxon>Magnoliopsida</taxon>
        <taxon>Liliopsida</taxon>
        <taxon>Asparagales</taxon>
        <taxon>Iridaceae</taxon>
        <taxon>Iridoideae</taxon>
        <taxon>Irideae</taxon>
        <taxon>Iris</taxon>
    </lineage>
</organism>
<dbReference type="Pfam" id="PF20430">
    <property type="entry name" value="Eplus_motif"/>
    <property type="match status" value="1"/>
</dbReference>
<feature type="repeat" description="PPR" evidence="3">
    <location>
        <begin position="380"/>
        <end position="414"/>
    </location>
</feature>